<name>A0A2Z2HNF3_9EURY</name>
<evidence type="ECO:0000256" key="9">
    <source>
        <dbReference type="RuleBase" id="RU003756"/>
    </source>
</evidence>
<keyword evidence="5 7" id="KW-0238">DNA-binding</keyword>
<dbReference type="Pfam" id="PF05188">
    <property type="entry name" value="MutS_II"/>
    <property type="match status" value="1"/>
</dbReference>
<evidence type="ECO:0000256" key="6">
    <source>
        <dbReference type="ARBA" id="ARBA00023204"/>
    </source>
</evidence>
<dbReference type="EMBL" id="CP019893">
    <property type="protein sequence ID" value="ARS88439.1"/>
    <property type="molecule type" value="Genomic_DNA"/>
</dbReference>
<dbReference type="GO" id="GO:0006298">
    <property type="term" value="P:mismatch repair"/>
    <property type="evidence" value="ECO:0007669"/>
    <property type="project" value="UniProtKB-UniRule"/>
</dbReference>
<dbReference type="GO" id="GO:0005524">
    <property type="term" value="F:ATP binding"/>
    <property type="evidence" value="ECO:0007669"/>
    <property type="project" value="UniProtKB-UniRule"/>
</dbReference>
<dbReference type="Pfam" id="PF00488">
    <property type="entry name" value="MutS_V"/>
    <property type="match status" value="1"/>
</dbReference>
<dbReference type="Pfam" id="PF01624">
    <property type="entry name" value="MutS_I"/>
    <property type="match status" value="1"/>
</dbReference>
<dbReference type="InterPro" id="IPR036187">
    <property type="entry name" value="DNA_mismatch_repair_MutS_sf"/>
</dbReference>
<dbReference type="SUPFAM" id="SSF55271">
    <property type="entry name" value="DNA repair protein MutS, domain I"/>
    <property type="match status" value="1"/>
</dbReference>
<dbReference type="SUPFAM" id="SSF52540">
    <property type="entry name" value="P-loop containing nucleoside triphosphate hydrolases"/>
    <property type="match status" value="1"/>
</dbReference>
<dbReference type="InterPro" id="IPR000432">
    <property type="entry name" value="DNA_mismatch_repair_MutS_C"/>
</dbReference>
<dbReference type="InterPro" id="IPR027417">
    <property type="entry name" value="P-loop_NTPase"/>
</dbReference>
<evidence type="ECO:0000256" key="10">
    <source>
        <dbReference type="SAM" id="MobiDB-lite"/>
    </source>
</evidence>
<feature type="binding site" evidence="7">
    <location>
        <begin position="682"/>
        <end position="689"/>
    </location>
    <ligand>
        <name>ATP</name>
        <dbReference type="ChEBI" id="CHEBI:30616"/>
    </ligand>
</feature>
<dbReference type="GO" id="GO:0140664">
    <property type="term" value="F:ATP-dependent DNA damage sensor activity"/>
    <property type="evidence" value="ECO:0007669"/>
    <property type="project" value="InterPro"/>
</dbReference>
<evidence type="ECO:0000259" key="11">
    <source>
        <dbReference type="PROSITE" id="PS00486"/>
    </source>
</evidence>
<dbReference type="InterPro" id="IPR017261">
    <property type="entry name" value="DNA_mismatch_repair_MutS/MSH"/>
</dbReference>
<dbReference type="InterPro" id="IPR036678">
    <property type="entry name" value="MutS_con_dom_sf"/>
</dbReference>
<proteinExistence type="inferred from homology"/>
<keyword evidence="13" id="KW-1185">Reference proteome</keyword>
<dbReference type="HAMAP" id="MF_00096">
    <property type="entry name" value="MutS"/>
    <property type="match status" value="1"/>
</dbReference>
<dbReference type="PROSITE" id="PS00486">
    <property type="entry name" value="DNA_MISMATCH_REPAIR_2"/>
    <property type="match status" value="1"/>
</dbReference>
<reference evidence="13" key="1">
    <citation type="submission" date="2017-02" db="EMBL/GenBank/DDBJ databases">
        <title>Natronthermophilus aegyptiacus gen. nov.,sp. nov., an aerobic, extremely halophilic alkalithermophilic archaeon isolated from the athalassohaline Wadi An Natrun, Egypt.</title>
        <authorList>
            <person name="Zhao B."/>
        </authorList>
    </citation>
    <scope>NUCLEOTIDE SEQUENCE [LARGE SCALE GENOMIC DNA]</scope>
    <source>
        <strain evidence="13">JW/NM-HA 15</strain>
    </source>
</reference>
<dbReference type="FunFam" id="3.40.50.300:FF:000870">
    <property type="entry name" value="MutS protein homolog 4"/>
    <property type="match status" value="1"/>
</dbReference>
<dbReference type="KEGG" id="naj:B1756_00850"/>
<feature type="domain" description="DNA mismatch repair proteins mutS family" evidence="11">
    <location>
        <begin position="756"/>
        <end position="772"/>
    </location>
</feature>
<comment type="similarity">
    <text evidence="1 7 9">Belongs to the DNA mismatch repair MutS family.</text>
</comment>
<dbReference type="OrthoDB" id="146065at2157"/>
<dbReference type="InterPro" id="IPR007695">
    <property type="entry name" value="DNA_mismatch_repair_MutS-lik_N"/>
</dbReference>
<dbReference type="InterPro" id="IPR007861">
    <property type="entry name" value="DNA_mismatch_repair_MutS_clamp"/>
</dbReference>
<gene>
    <name evidence="7" type="primary">mutS</name>
    <name evidence="12" type="ORF">B1756_00850</name>
</gene>
<dbReference type="Pfam" id="PF05192">
    <property type="entry name" value="MutS_III"/>
    <property type="match status" value="1"/>
</dbReference>
<dbReference type="InterPro" id="IPR016151">
    <property type="entry name" value="DNA_mismatch_repair_MutS_N"/>
</dbReference>
<keyword evidence="6 7" id="KW-0234">DNA repair</keyword>
<dbReference type="InterPro" id="IPR007696">
    <property type="entry name" value="DNA_mismatch_repair_MutS_core"/>
</dbReference>
<protein>
    <recommendedName>
        <fullName evidence="7 8">DNA mismatch repair protein MutS</fullName>
    </recommendedName>
</protein>
<evidence type="ECO:0000256" key="3">
    <source>
        <dbReference type="ARBA" id="ARBA00022763"/>
    </source>
</evidence>
<comment type="function">
    <text evidence="7">This protein is involved in the repair of mismatches in DNA. It is possible that it carries out the mismatch recognition step. This protein has a weak ATPase activity.</text>
</comment>
<dbReference type="AlphaFoldDB" id="A0A2Z2HNF3"/>
<evidence type="ECO:0000313" key="12">
    <source>
        <dbReference type="EMBL" id="ARS88439.1"/>
    </source>
</evidence>
<feature type="compositionally biased region" description="Basic and acidic residues" evidence="10">
    <location>
        <begin position="282"/>
        <end position="292"/>
    </location>
</feature>
<dbReference type="GeneID" id="32892582"/>
<dbReference type="Gene3D" id="3.30.420.110">
    <property type="entry name" value="MutS, connector domain"/>
    <property type="match status" value="1"/>
</dbReference>
<dbReference type="SUPFAM" id="SSF48334">
    <property type="entry name" value="DNA repair protein MutS, domain III"/>
    <property type="match status" value="1"/>
</dbReference>
<dbReference type="SUPFAM" id="SSF53150">
    <property type="entry name" value="DNA repair protein MutS, domain II"/>
    <property type="match status" value="1"/>
</dbReference>
<evidence type="ECO:0000256" key="1">
    <source>
        <dbReference type="ARBA" id="ARBA00006271"/>
    </source>
</evidence>
<dbReference type="SMART" id="SM00533">
    <property type="entry name" value="MUTSd"/>
    <property type="match status" value="1"/>
</dbReference>
<evidence type="ECO:0000256" key="7">
    <source>
        <dbReference type="HAMAP-Rule" id="MF_00096"/>
    </source>
</evidence>
<feature type="region of interest" description="Disordered" evidence="10">
    <location>
        <begin position="865"/>
        <end position="905"/>
    </location>
</feature>
<dbReference type="Gene3D" id="3.40.1170.10">
    <property type="entry name" value="DNA repair protein MutS, domain I"/>
    <property type="match status" value="1"/>
</dbReference>
<dbReference type="Gene3D" id="3.40.50.300">
    <property type="entry name" value="P-loop containing nucleotide triphosphate hydrolases"/>
    <property type="match status" value="1"/>
</dbReference>
<dbReference type="InterPro" id="IPR005748">
    <property type="entry name" value="DNA_mismatch_repair_MutS"/>
</dbReference>
<dbReference type="InterPro" id="IPR007860">
    <property type="entry name" value="DNA_mmatch_repair_MutS_con_dom"/>
</dbReference>
<evidence type="ECO:0000256" key="5">
    <source>
        <dbReference type="ARBA" id="ARBA00023125"/>
    </source>
</evidence>
<dbReference type="PIRSF" id="PIRSF037677">
    <property type="entry name" value="DNA_mis_repair_Msh6"/>
    <property type="match status" value="1"/>
</dbReference>
<dbReference type="NCBIfam" id="NF003810">
    <property type="entry name" value="PRK05399.1"/>
    <property type="match status" value="1"/>
</dbReference>
<dbReference type="Proteomes" id="UP000250088">
    <property type="component" value="Chromosome"/>
</dbReference>
<organism evidence="12 13">
    <name type="scientific">Natrarchaeobaculum aegyptiacum</name>
    <dbReference type="NCBI Taxonomy" id="745377"/>
    <lineage>
        <taxon>Archaea</taxon>
        <taxon>Methanobacteriati</taxon>
        <taxon>Methanobacteriota</taxon>
        <taxon>Stenosarchaea group</taxon>
        <taxon>Halobacteria</taxon>
        <taxon>Halobacteriales</taxon>
        <taxon>Natrialbaceae</taxon>
        <taxon>Natrarchaeobaculum</taxon>
    </lineage>
</organism>
<dbReference type="PANTHER" id="PTHR11361:SF34">
    <property type="entry name" value="DNA MISMATCH REPAIR PROTEIN MSH1, MITOCHONDRIAL"/>
    <property type="match status" value="1"/>
</dbReference>
<dbReference type="GO" id="GO:0030983">
    <property type="term" value="F:mismatched DNA binding"/>
    <property type="evidence" value="ECO:0007669"/>
    <property type="project" value="InterPro"/>
</dbReference>
<evidence type="ECO:0000256" key="8">
    <source>
        <dbReference type="NCBIfam" id="TIGR01070"/>
    </source>
</evidence>
<evidence type="ECO:0000256" key="4">
    <source>
        <dbReference type="ARBA" id="ARBA00022840"/>
    </source>
</evidence>
<keyword evidence="2 7" id="KW-0547">Nucleotide-binding</keyword>
<feature type="region of interest" description="Disordered" evidence="10">
    <location>
        <begin position="264"/>
        <end position="292"/>
    </location>
</feature>
<dbReference type="Gene3D" id="1.10.1420.10">
    <property type="match status" value="2"/>
</dbReference>
<dbReference type="PANTHER" id="PTHR11361">
    <property type="entry name" value="DNA MISMATCH REPAIR PROTEIN MUTS FAMILY MEMBER"/>
    <property type="match status" value="1"/>
</dbReference>
<dbReference type="Pfam" id="PF05190">
    <property type="entry name" value="MutS_IV"/>
    <property type="match status" value="1"/>
</dbReference>
<dbReference type="SMART" id="SM00534">
    <property type="entry name" value="MUTSac"/>
    <property type="match status" value="1"/>
</dbReference>
<dbReference type="InterPro" id="IPR045076">
    <property type="entry name" value="MutS"/>
</dbReference>
<dbReference type="GO" id="GO:0003684">
    <property type="term" value="F:damaged DNA binding"/>
    <property type="evidence" value="ECO:0007669"/>
    <property type="project" value="UniProtKB-UniRule"/>
</dbReference>
<keyword evidence="4 7" id="KW-0067">ATP-binding</keyword>
<dbReference type="NCBIfam" id="TIGR01070">
    <property type="entry name" value="mutS1"/>
    <property type="match status" value="1"/>
</dbReference>
<accession>A0A2Z2HNF3</accession>
<evidence type="ECO:0000313" key="13">
    <source>
        <dbReference type="Proteomes" id="UP000250088"/>
    </source>
</evidence>
<dbReference type="RefSeq" id="WP_086886820.1">
    <property type="nucleotide sequence ID" value="NZ_CP019893.1"/>
</dbReference>
<evidence type="ECO:0000256" key="2">
    <source>
        <dbReference type="ARBA" id="ARBA00022741"/>
    </source>
</evidence>
<keyword evidence="3 7" id="KW-0227">DNA damage</keyword>
<sequence length="935" mass="101951">MDPALGPPDAMAEKRDELTPMMAQYHDLCARYDDALVLFQVGDFYETFCEAAERTARLLEITLTKREDSTGEYPMSGIPIDNAESYIETLLEAGYRVAIADQVEEPGETSGVVERAVTRVITPGTLTEDELLSSADNNFVAALARGSGDESGAEKPNAELALALLDVSTGDFLATSSGSRESIADEISRFDPAEAVVGPDAPTNLLTGECMVTPFTEQAFDPEWAREKLAAYVRNPDAMLASEAEIRACGAVLAYAEYVRGGAHEGERGEPADDDDSNADAGDDHVRAADPRLTAPEEARLEYITRLTRYDPREYLLLDAVALRSLELFDPRAVHGRADATLVGVLDETASALGGRTLRGWIRRPLLEPERIEARLDAVEELTGAVQTRERLHDLLRDVYDLERLIGRISRERANARDLRSLRDTLAVVPAIREELEDADCDRLCRLHDALDPLEDVRELIEESIVEAPPIEITEGGIVAAGYDETLDELRSTAREGKRWIDDLEDDERERTGIDSLKVDYNAVHGYYIEVTKPNLEAVPDDYERRQTLKNAERFVTPELKAREDEIVSVEERADEREYELFCEVRRSVADEVERVQSLAEALATLDALVSLATVAAEHGYSRPEIVAGGSSADGTAEAGDGGGLEIEIERGRHPVVERTQESFVPNNARLSPDRRVAIVTGPNMAGKSTYMRQVALIVILAQIGSFVPARSARLTPVDRIFTRVGASDDIAGGRSTFMVEMDELATILREADDRSLVLLDEVGRGTSTADGLAIARAITEYVHDDVGATTLFATHHHPLTELAADLESAFTLHFDVDRVDGEVTFDHEVAPGAATGSYGVEVASAADVPDPVVERARALVAEAADDDDRTDAEHDFATPSADADGESATTTRAASDGGDDPTDVAAELRAVDVARLTPVEALTELDRLKRLLEE</sequence>